<comment type="similarity">
    <text evidence="1">Belongs to the leucine-binding protein family.</text>
</comment>
<proteinExistence type="inferred from homology"/>
<dbReference type="RefSeq" id="WP_147846185.1">
    <property type="nucleotide sequence ID" value="NZ_VDUZ01000006.1"/>
</dbReference>
<dbReference type="PANTHER" id="PTHR47235">
    <property type="entry name" value="BLR6548 PROTEIN"/>
    <property type="match status" value="1"/>
</dbReference>
<name>A0A5C8PSD6_9HYPH</name>
<dbReference type="InterPro" id="IPR028081">
    <property type="entry name" value="Leu-bd"/>
</dbReference>
<evidence type="ECO:0000256" key="1">
    <source>
        <dbReference type="ARBA" id="ARBA00010062"/>
    </source>
</evidence>
<dbReference type="Pfam" id="PF13458">
    <property type="entry name" value="Peripla_BP_6"/>
    <property type="match status" value="1"/>
</dbReference>
<evidence type="ECO:0000313" key="5">
    <source>
        <dbReference type="EMBL" id="TXL78715.1"/>
    </source>
</evidence>
<dbReference type="CDD" id="cd06343">
    <property type="entry name" value="PBP1_ABC_ligand_binding-like"/>
    <property type="match status" value="1"/>
</dbReference>
<protein>
    <submittedName>
        <fullName evidence="5">ABC transporter substrate-binding protein</fullName>
    </submittedName>
</protein>
<feature type="signal peptide" evidence="3">
    <location>
        <begin position="1"/>
        <end position="23"/>
    </location>
</feature>
<dbReference type="InterPro" id="IPR028082">
    <property type="entry name" value="Peripla_BP_I"/>
</dbReference>
<feature type="domain" description="Leucine-binding protein" evidence="4">
    <location>
        <begin position="35"/>
        <end position="388"/>
    </location>
</feature>
<accession>A0A5C8PSD6</accession>
<gene>
    <name evidence="5" type="ORF">FHP25_06880</name>
</gene>
<organism evidence="5 6">
    <name type="scientific">Vineibacter terrae</name>
    <dbReference type="NCBI Taxonomy" id="2586908"/>
    <lineage>
        <taxon>Bacteria</taxon>
        <taxon>Pseudomonadati</taxon>
        <taxon>Pseudomonadota</taxon>
        <taxon>Alphaproteobacteria</taxon>
        <taxon>Hyphomicrobiales</taxon>
        <taxon>Vineibacter</taxon>
    </lineage>
</organism>
<keyword evidence="6" id="KW-1185">Reference proteome</keyword>
<dbReference type="PANTHER" id="PTHR47235:SF1">
    <property type="entry name" value="BLR6548 PROTEIN"/>
    <property type="match status" value="1"/>
</dbReference>
<feature type="chain" id="PRO_5022865671" evidence="3">
    <location>
        <begin position="24"/>
        <end position="403"/>
    </location>
</feature>
<dbReference type="EMBL" id="VDUZ01000006">
    <property type="protein sequence ID" value="TXL78715.1"/>
    <property type="molecule type" value="Genomic_DNA"/>
</dbReference>
<dbReference type="OrthoDB" id="9794229at2"/>
<evidence type="ECO:0000256" key="2">
    <source>
        <dbReference type="ARBA" id="ARBA00022729"/>
    </source>
</evidence>
<sequence>MMFRVATAALVAASMTVATPALAQKKYDPGASDSEIKIGNTGPYSGPASAFGTVGTAMSAYFKMINDKGGVRRRKINFLSLDDGYSPPKTVEQVRRLVEQEQVLMLFSNLGTATSVAIHKYNNAKKVPHVFVASGLHKWADPQRFPWTIGWVPSYFIEGAIYGRYVLENVPNPKVALLSQNDDAGKEFVAGFKHGLGDRAKTIVVGDVTYESTDGTIDSQVIMLAGTGANVFFNAASPKFAAQAIRKASDLGWKPVQFLINTAASVQATLRPAGFEKSVGIITAQYLKDPSDPAWDNDPEMNAWRAFMDKYYPNGSKIDSFNVYAAAVSASLVHVLEQSGDDLTRANIMRQAASLKDVRVPLLLPGIRLNTTPADFSPIRQVQLAKFNGKNWELFGQLISSPK</sequence>
<evidence type="ECO:0000259" key="4">
    <source>
        <dbReference type="Pfam" id="PF13458"/>
    </source>
</evidence>
<evidence type="ECO:0000313" key="6">
    <source>
        <dbReference type="Proteomes" id="UP000321638"/>
    </source>
</evidence>
<dbReference type="Gene3D" id="3.40.50.2300">
    <property type="match status" value="2"/>
</dbReference>
<evidence type="ECO:0000256" key="3">
    <source>
        <dbReference type="SAM" id="SignalP"/>
    </source>
</evidence>
<dbReference type="AlphaFoldDB" id="A0A5C8PSD6"/>
<dbReference type="Proteomes" id="UP000321638">
    <property type="component" value="Unassembled WGS sequence"/>
</dbReference>
<dbReference type="SUPFAM" id="SSF53822">
    <property type="entry name" value="Periplasmic binding protein-like I"/>
    <property type="match status" value="1"/>
</dbReference>
<reference evidence="5 6" key="1">
    <citation type="submission" date="2019-06" db="EMBL/GenBank/DDBJ databases">
        <title>New taxonomy in bacterial strain CC-CFT640, isolated from vineyard.</title>
        <authorList>
            <person name="Lin S.-Y."/>
            <person name="Tsai C.-F."/>
            <person name="Young C.-C."/>
        </authorList>
    </citation>
    <scope>NUCLEOTIDE SEQUENCE [LARGE SCALE GENOMIC DNA]</scope>
    <source>
        <strain evidence="5 6">CC-CFT640</strain>
    </source>
</reference>
<comment type="caution">
    <text evidence="5">The sequence shown here is derived from an EMBL/GenBank/DDBJ whole genome shotgun (WGS) entry which is preliminary data.</text>
</comment>
<keyword evidence="2 3" id="KW-0732">Signal</keyword>